<name>A0A9P7VYL7_9AGAR</name>
<reference evidence="2" key="1">
    <citation type="submission" date="2020-11" db="EMBL/GenBank/DDBJ databases">
        <title>Adaptations for nitrogen fixation in a non-lichenized fungal sporocarp promotes dispersal by wood-feeding termites.</title>
        <authorList>
            <consortium name="DOE Joint Genome Institute"/>
            <person name="Koch R.A."/>
            <person name="Yoon G."/>
            <person name="Arayal U."/>
            <person name="Lail K."/>
            <person name="Amirebrahimi M."/>
            <person name="Labutti K."/>
            <person name="Lipzen A."/>
            <person name="Riley R."/>
            <person name="Barry K."/>
            <person name="Henrissat B."/>
            <person name="Grigoriev I.V."/>
            <person name="Herr J.R."/>
            <person name="Aime M.C."/>
        </authorList>
    </citation>
    <scope>NUCLEOTIDE SEQUENCE</scope>
    <source>
        <strain evidence="2">MCA 3950</strain>
    </source>
</reference>
<sequence>MRNENGREGDDTDLTSPTASYPLTTLPPTCEDDVEEATAAISNQSPPFLDWIWHSGPDSPLYKRPFSTRFDFGFANLTGPPSVKANFARLHPSRFLFG</sequence>
<dbReference type="Proteomes" id="UP000812287">
    <property type="component" value="Unassembled WGS sequence"/>
</dbReference>
<evidence type="ECO:0000313" key="3">
    <source>
        <dbReference type="Proteomes" id="UP000812287"/>
    </source>
</evidence>
<keyword evidence="3" id="KW-1185">Reference proteome</keyword>
<dbReference type="RefSeq" id="XP_043042827.1">
    <property type="nucleotide sequence ID" value="XM_043178969.1"/>
</dbReference>
<protein>
    <submittedName>
        <fullName evidence="2">Uncharacterized protein</fullName>
    </submittedName>
</protein>
<comment type="caution">
    <text evidence="2">The sequence shown here is derived from an EMBL/GenBank/DDBJ whole genome shotgun (WGS) entry which is preliminary data.</text>
</comment>
<evidence type="ECO:0000256" key="1">
    <source>
        <dbReference type="SAM" id="MobiDB-lite"/>
    </source>
</evidence>
<dbReference type="AlphaFoldDB" id="A0A9P7VYL7"/>
<feature type="region of interest" description="Disordered" evidence="1">
    <location>
        <begin position="1"/>
        <end position="26"/>
    </location>
</feature>
<gene>
    <name evidence="2" type="ORF">BT62DRAFT_1073809</name>
</gene>
<proteinExistence type="predicted"/>
<evidence type="ECO:0000313" key="2">
    <source>
        <dbReference type="EMBL" id="KAG7449327.1"/>
    </source>
</evidence>
<dbReference type="EMBL" id="MU250528">
    <property type="protein sequence ID" value="KAG7449327.1"/>
    <property type="molecule type" value="Genomic_DNA"/>
</dbReference>
<organism evidence="2 3">
    <name type="scientific">Guyanagaster necrorhizus</name>
    <dbReference type="NCBI Taxonomy" id="856835"/>
    <lineage>
        <taxon>Eukaryota</taxon>
        <taxon>Fungi</taxon>
        <taxon>Dikarya</taxon>
        <taxon>Basidiomycota</taxon>
        <taxon>Agaricomycotina</taxon>
        <taxon>Agaricomycetes</taxon>
        <taxon>Agaricomycetidae</taxon>
        <taxon>Agaricales</taxon>
        <taxon>Marasmiineae</taxon>
        <taxon>Physalacriaceae</taxon>
        <taxon>Guyanagaster</taxon>
    </lineage>
</organism>
<dbReference type="GeneID" id="66101263"/>
<feature type="compositionally biased region" description="Polar residues" evidence="1">
    <location>
        <begin position="14"/>
        <end position="26"/>
    </location>
</feature>
<accession>A0A9P7VYL7</accession>